<dbReference type="Proteomes" id="UP001352852">
    <property type="component" value="Unassembled WGS sequence"/>
</dbReference>
<organism evidence="2 3">
    <name type="scientific">Characodon lateralis</name>
    <dbReference type="NCBI Taxonomy" id="208331"/>
    <lineage>
        <taxon>Eukaryota</taxon>
        <taxon>Metazoa</taxon>
        <taxon>Chordata</taxon>
        <taxon>Craniata</taxon>
        <taxon>Vertebrata</taxon>
        <taxon>Euteleostomi</taxon>
        <taxon>Actinopterygii</taxon>
        <taxon>Neopterygii</taxon>
        <taxon>Teleostei</taxon>
        <taxon>Neoteleostei</taxon>
        <taxon>Acanthomorphata</taxon>
        <taxon>Ovalentaria</taxon>
        <taxon>Atherinomorphae</taxon>
        <taxon>Cyprinodontiformes</taxon>
        <taxon>Goodeidae</taxon>
        <taxon>Characodon</taxon>
    </lineage>
</organism>
<evidence type="ECO:0000313" key="3">
    <source>
        <dbReference type="Proteomes" id="UP001352852"/>
    </source>
</evidence>
<dbReference type="InterPro" id="IPR036445">
    <property type="entry name" value="GPCR_2_extracell_dom_sf"/>
</dbReference>
<dbReference type="Pfam" id="PF25307">
    <property type="entry name" value="SEA_Gpr126"/>
    <property type="match status" value="1"/>
</dbReference>
<feature type="non-terminal residue" evidence="2">
    <location>
        <position position="1"/>
    </location>
</feature>
<comment type="caution">
    <text evidence="2">The sequence shown here is derived from an EMBL/GenBank/DDBJ whole genome shotgun (WGS) entry which is preliminary data.</text>
</comment>
<keyword evidence="3" id="KW-1185">Reference proteome</keyword>
<gene>
    <name evidence="2" type="ORF">CHARACLAT_015321</name>
</gene>
<protein>
    <recommendedName>
        <fullName evidence="1">Adhesion GPCR Gpr126 SEA domain-containing protein</fullName>
    </recommendedName>
</protein>
<reference evidence="2 3" key="1">
    <citation type="submission" date="2021-06" db="EMBL/GenBank/DDBJ databases">
        <authorList>
            <person name="Palmer J.M."/>
        </authorList>
    </citation>
    <scope>NUCLEOTIDE SEQUENCE [LARGE SCALE GENOMIC DNA]</scope>
    <source>
        <strain evidence="2 3">CL_MEX2019</strain>
        <tissue evidence="2">Muscle</tissue>
    </source>
</reference>
<dbReference type="Gene3D" id="4.10.1240.10">
    <property type="entry name" value="GPCR, family 2, extracellular hormone receptor domain"/>
    <property type="match status" value="1"/>
</dbReference>
<feature type="domain" description="Adhesion GPCR Gpr126 SEA" evidence="1">
    <location>
        <begin position="14"/>
        <end position="109"/>
    </location>
</feature>
<dbReference type="EMBL" id="JAHUTJ010025777">
    <property type="protein sequence ID" value="MED6274331.1"/>
    <property type="molecule type" value="Genomic_DNA"/>
</dbReference>
<proteinExistence type="predicted"/>
<dbReference type="InterPro" id="IPR057333">
    <property type="entry name" value="SEA_Gpr126"/>
</dbReference>
<evidence type="ECO:0000259" key="1">
    <source>
        <dbReference type="Pfam" id="PF25307"/>
    </source>
</evidence>
<feature type="non-terminal residue" evidence="2">
    <location>
        <position position="171"/>
    </location>
</feature>
<sequence>SIPATDCDSGRPGCTDGLFYRVSFMVESELNQQALQQGIAVWLNETFEKWTHSVDVRVQQSEAPNSYTCQVLLMITNESLGKSDVLARLLNNLAGTSLEVQAAYINVHLLENCPEENPLHYLWPETKPRVTQYLPCFPNKNLSAFRTCLINPETFESQWSTANITNCTVTA</sequence>
<evidence type="ECO:0000313" key="2">
    <source>
        <dbReference type="EMBL" id="MED6274331.1"/>
    </source>
</evidence>
<accession>A0ABU7DHB8</accession>
<name>A0ABU7DHB8_9TELE</name>